<dbReference type="InterPro" id="IPR001879">
    <property type="entry name" value="GPCR_2_extracellular_dom"/>
</dbReference>
<evidence type="ECO:0000256" key="5">
    <source>
        <dbReference type="ARBA" id="ARBA00022989"/>
    </source>
</evidence>
<feature type="transmembrane region" description="Helical" evidence="11">
    <location>
        <begin position="675"/>
        <end position="691"/>
    </location>
</feature>
<evidence type="ECO:0000256" key="10">
    <source>
        <dbReference type="SAM" id="MobiDB-lite"/>
    </source>
</evidence>
<feature type="compositionally biased region" description="Low complexity" evidence="10">
    <location>
        <begin position="922"/>
        <end position="938"/>
    </location>
</feature>
<dbReference type="GO" id="GO:0005886">
    <property type="term" value="C:plasma membrane"/>
    <property type="evidence" value="ECO:0000318"/>
    <property type="project" value="GO_Central"/>
</dbReference>
<reference evidence="15" key="1">
    <citation type="submission" date="2015-02" db="EMBL/GenBank/DDBJ databases">
        <title>Genome sequencing for Strongylocentrotus purpuratus.</title>
        <authorList>
            <person name="Murali S."/>
            <person name="Liu Y."/>
            <person name="Vee V."/>
            <person name="English A."/>
            <person name="Wang M."/>
            <person name="Skinner E."/>
            <person name="Han Y."/>
            <person name="Muzny D.M."/>
            <person name="Worley K.C."/>
            <person name="Gibbs R.A."/>
        </authorList>
    </citation>
    <scope>NUCLEOTIDE SEQUENCE</scope>
</reference>
<dbReference type="EnsemblMetazoa" id="XM_030979118">
    <property type="protein sequence ID" value="XP_030834978"/>
    <property type="gene ID" value="LOC100890274"/>
</dbReference>
<dbReference type="GeneID" id="100890274"/>
<evidence type="ECO:0000256" key="3">
    <source>
        <dbReference type="ARBA" id="ARBA00022692"/>
    </source>
</evidence>
<comment type="similarity">
    <text evidence="2">Belongs to the G-protein coupled receptor 2 family. Adhesion G-protein coupled receptor (ADGR) subfamily.</text>
</comment>
<dbReference type="InterPro" id="IPR046338">
    <property type="entry name" value="GAIN_dom_sf"/>
</dbReference>
<evidence type="ECO:0000256" key="11">
    <source>
        <dbReference type="SAM" id="Phobius"/>
    </source>
</evidence>
<keyword evidence="9" id="KW-0807">Transducer</keyword>
<feature type="transmembrane region" description="Helical" evidence="11">
    <location>
        <begin position="703"/>
        <end position="723"/>
    </location>
</feature>
<evidence type="ECO:0000256" key="2">
    <source>
        <dbReference type="ARBA" id="ARBA00007343"/>
    </source>
</evidence>
<dbReference type="Gene3D" id="4.10.1240.10">
    <property type="entry name" value="GPCR, family 2, extracellular hormone receptor domain"/>
    <property type="match status" value="1"/>
</dbReference>
<dbReference type="Pfam" id="PF16489">
    <property type="entry name" value="GAIN"/>
    <property type="match status" value="1"/>
</dbReference>
<keyword evidence="7 11" id="KW-0472">Membrane</keyword>
<evidence type="ECO:0000256" key="7">
    <source>
        <dbReference type="ARBA" id="ARBA00023136"/>
    </source>
</evidence>
<evidence type="ECO:0000259" key="13">
    <source>
        <dbReference type="PROSITE" id="PS50261"/>
    </source>
</evidence>
<dbReference type="GO" id="GO:0004930">
    <property type="term" value="F:G protein-coupled receptor activity"/>
    <property type="evidence" value="ECO:0000318"/>
    <property type="project" value="GO_Central"/>
</dbReference>
<dbReference type="PANTHER" id="PTHR12011">
    <property type="entry name" value="ADHESION G-PROTEIN COUPLED RECEPTOR"/>
    <property type="match status" value="1"/>
</dbReference>
<dbReference type="Pfam" id="PF13385">
    <property type="entry name" value="Laminin_G_3"/>
    <property type="match status" value="1"/>
</dbReference>
<comment type="subcellular location">
    <subcellularLocation>
        <location evidence="1">Membrane</location>
        <topology evidence="1">Multi-pass membrane protein</topology>
    </subcellularLocation>
</comment>
<dbReference type="Gene3D" id="1.25.40.610">
    <property type="match status" value="1"/>
</dbReference>
<dbReference type="InterPro" id="IPR036445">
    <property type="entry name" value="GPCR_2_extracell_dom_sf"/>
</dbReference>
<dbReference type="PROSITE" id="PS50227">
    <property type="entry name" value="G_PROTEIN_RECEP_F2_3"/>
    <property type="match status" value="1"/>
</dbReference>
<accession>A0A7M7NDE7</accession>
<dbReference type="SUPFAM" id="SSF111418">
    <property type="entry name" value="Hormone receptor domain"/>
    <property type="match status" value="1"/>
</dbReference>
<feature type="transmembrane region" description="Helical" evidence="11">
    <location>
        <begin position="744"/>
        <end position="762"/>
    </location>
</feature>
<feature type="transmembrane region" description="Helical" evidence="11">
    <location>
        <begin position="640"/>
        <end position="663"/>
    </location>
</feature>
<dbReference type="SMART" id="SM00008">
    <property type="entry name" value="HormR"/>
    <property type="match status" value="1"/>
</dbReference>
<dbReference type="InterPro" id="IPR013320">
    <property type="entry name" value="ConA-like_dom_sf"/>
</dbReference>
<keyword evidence="5 11" id="KW-1133">Transmembrane helix</keyword>
<dbReference type="OMA" id="CWICNEA"/>
<dbReference type="AlphaFoldDB" id="A0A7M7NDE7"/>
<dbReference type="InterPro" id="IPR001759">
    <property type="entry name" value="PTX_dom"/>
</dbReference>
<evidence type="ECO:0000313" key="15">
    <source>
        <dbReference type="Proteomes" id="UP000007110"/>
    </source>
</evidence>
<dbReference type="SMART" id="SM00159">
    <property type="entry name" value="PTX"/>
    <property type="match status" value="1"/>
</dbReference>
<evidence type="ECO:0000259" key="12">
    <source>
        <dbReference type="PROSITE" id="PS50227"/>
    </source>
</evidence>
<keyword evidence="8" id="KW-0675">Receptor</keyword>
<dbReference type="OrthoDB" id="547680at2759"/>
<feature type="transmembrane region" description="Helical" evidence="11">
    <location>
        <begin position="829"/>
        <end position="850"/>
    </location>
</feature>
<evidence type="ECO:0000256" key="1">
    <source>
        <dbReference type="ARBA" id="ARBA00004141"/>
    </source>
</evidence>
<feature type="region of interest" description="Disordered" evidence="10">
    <location>
        <begin position="1018"/>
        <end position="1048"/>
    </location>
</feature>
<evidence type="ECO:0000256" key="8">
    <source>
        <dbReference type="ARBA" id="ARBA00023170"/>
    </source>
</evidence>
<feature type="region of interest" description="Disordered" evidence="10">
    <location>
        <begin position="915"/>
        <end position="942"/>
    </location>
</feature>
<feature type="transmembrane region" description="Helical" evidence="11">
    <location>
        <begin position="782"/>
        <end position="804"/>
    </location>
</feature>
<dbReference type="Gene3D" id="2.60.120.200">
    <property type="match status" value="1"/>
</dbReference>
<keyword evidence="6" id="KW-0297">G-protein coupled receptor</keyword>
<dbReference type="InterPro" id="IPR017981">
    <property type="entry name" value="GPCR_2-like_7TM"/>
</dbReference>
<sequence>MTESVDSRLDFKQDLSSYAIILGKNMPLFEAFTVAAWVKVEQNVTKNEPTLIAYSVGMENQFHINIGNEFIIGIGKNNPQKTRNWGLEVGKWIHVAVTWDRDGSWNLYKNGVHKAGNNKLPIADHLKAGGELTIGHMIHRLTNHSIGFRGQLSHVHLWDQILNVTYLQNIASDCTFTYCGSVAEWVDFRSGTRGTSKLRWPSGVFDECVVNKAETCDSHCSQTNGPQCNQEYARNILWPRTPTGHNSTRPCPGISSGFAMRMCMEEEGLGVWKEANFSTCVSSDLRELKREIEGNISDLNILMYLERLYNSTSSKKTNPSDLSTGITCIRLIVDAQARALSDYQWTDTMLKFNKNRRIPAYPRIEETNKFVRWVTDTVDNIIDQRNEVAWNATRPRGAQAVELLDVMENFVNLFARSLLRHTKRGDINELEGQKAFDRQNIAIYVETVRPIDFTGSFFPDVAKLSMSSMNSDEGRGVIPDTLFDDLDSDLQETRMAVFYVRYEKIARYLPNHPEQVIVKYYRDKEKEHKHKEDNVNSVVITTGVFAETDVHDAFANISDPVEVNFKFSDTFNISNPECVAIDIQGGPNDWHWRTSESTNMSSEGEFASCFYYQLGTFAVTTDMYNINWDPGEPPRFVMTAAGYIGILVLITMLIISLSVFFYLRCTTDTVAVHRNLAVSLIVLHLLFMIGITRQENATVCKIFAISIHFFFTTSFCWICNEAFNLYIEVANSIHSDQQQQRPMLRYYVIGWFVPAVLVFALVQSKWETYFSPDVCFINFDHIWLFAGPAGGFWAITVFVLVYTGKDIMESSYSKDKEANKVISNHCKGCWIQVVLMAIAWAFVIISVDLYSLVPQILFAMFSILQGAFFFVFFCGLDGEITEILSERRSSMGFNVSPHGLQRSTKYSVYRRYLPPRTSSRRSQAPSHIHSPSSHGSNPYLTSDLPREMLELQSHTRERGGSWQGGSSDTNVGGAGGDRSPSLARWGSTAVQALRRQQHLARKDSDAKREVLSRFFRDDEVRGALDPPSPIPEAEHANADEEDRLVTSV</sequence>
<dbReference type="Pfam" id="PF02793">
    <property type="entry name" value="HRM"/>
    <property type="match status" value="1"/>
</dbReference>
<evidence type="ECO:0000256" key="6">
    <source>
        <dbReference type="ARBA" id="ARBA00023040"/>
    </source>
</evidence>
<dbReference type="InterPro" id="IPR000832">
    <property type="entry name" value="GPCR_2_secretin-like"/>
</dbReference>
<dbReference type="PANTHER" id="PTHR12011:SF470">
    <property type="entry name" value="ADHESION G PROTEIN-COUPLED RECEPTOR L2-LIKE"/>
    <property type="match status" value="1"/>
</dbReference>
<dbReference type="Proteomes" id="UP000007110">
    <property type="component" value="Unassembled WGS sequence"/>
</dbReference>
<protein>
    <submittedName>
        <fullName evidence="14">Uncharacterized protein</fullName>
    </submittedName>
</protein>
<evidence type="ECO:0000256" key="4">
    <source>
        <dbReference type="ARBA" id="ARBA00022729"/>
    </source>
</evidence>
<dbReference type="SUPFAM" id="SSF49899">
    <property type="entry name" value="Concanavalin A-like lectins/glucanases"/>
    <property type="match status" value="1"/>
</dbReference>
<dbReference type="Pfam" id="PF00002">
    <property type="entry name" value="7tm_2"/>
    <property type="match status" value="1"/>
</dbReference>
<evidence type="ECO:0000313" key="14">
    <source>
        <dbReference type="EnsemblMetazoa" id="XP_030834978"/>
    </source>
</evidence>
<proteinExistence type="inferred from homology"/>
<dbReference type="PROSITE" id="PS50261">
    <property type="entry name" value="G_PROTEIN_RECEP_F2_4"/>
    <property type="match status" value="1"/>
</dbReference>
<dbReference type="Gene3D" id="2.60.220.50">
    <property type="match status" value="1"/>
</dbReference>
<feature type="domain" description="G-protein coupled receptors family 2 profile 2" evidence="13">
    <location>
        <begin position="635"/>
        <end position="877"/>
    </location>
</feature>
<name>A0A7M7NDE7_STRPU</name>
<keyword evidence="15" id="KW-1185">Reference proteome</keyword>
<feature type="domain" description="G-protein coupled receptors family 2 profile 1" evidence="12">
    <location>
        <begin position="215"/>
        <end position="284"/>
    </location>
</feature>
<dbReference type="GO" id="GO:0007186">
    <property type="term" value="P:G protein-coupled receptor signaling pathway"/>
    <property type="evidence" value="ECO:0000318"/>
    <property type="project" value="GO_Central"/>
</dbReference>
<feature type="transmembrane region" description="Helical" evidence="11">
    <location>
        <begin position="856"/>
        <end position="878"/>
    </location>
</feature>
<dbReference type="Gene3D" id="1.20.1070.10">
    <property type="entry name" value="Rhodopsin 7-helix transmembrane proteins"/>
    <property type="match status" value="1"/>
</dbReference>
<feature type="region of interest" description="Disordered" evidence="10">
    <location>
        <begin position="954"/>
        <end position="982"/>
    </location>
</feature>
<dbReference type="RefSeq" id="XP_030834978.1">
    <property type="nucleotide sequence ID" value="XM_030979118.1"/>
</dbReference>
<keyword evidence="3 11" id="KW-0812">Transmembrane</keyword>
<dbReference type="InterPro" id="IPR032471">
    <property type="entry name" value="AGRL2-4_GAIN_subdom_A"/>
</dbReference>
<dbReference type="GO" id="GO:0007166">
    <property type="term" value="P:cell surface receptor signaling pathway"/>
    <property type="evidence" value="ECO:0007669"/>
    <property type="project" value="InterPro"/>
</dbReference>
<keyword evidence="4" id="KW-0732">Signal</keyword>
<dbReference type="InParanoid" id="A0A7M7NDE7"/>
<reference evidence="14" key="2">
    <citation type="submission" date="2021-01" db="UniProtKB">
        <authorList>
            <consortium name="EnsemblMetazoa"/>
        </authorList>
    </citation>
    <scope>IDENTIFICATION</scope>
</reference>
<evidence type="ECO:0000256" key="9">
    <source>
        <dbReference type="ARBA" id="ARBA00023224"/>
    </source>
</evidence>
<dbReference type="KEGG" id="spu:100890274"/>
<organism evidence="14 15">
    <name type="scientific">Strongylocentrotus purpuratus</name>
    <name type="common">Purple sea urchin</name>
    <dbReference type="NCBI Taxonomy" id="7668"/>
    <lineage>
        <taxon>Eukaryota</taxon>
        <taxon>Metazoa</taxon>
        <taxon>Echinodermata</taxon>
        <taxon>Eleutherozoa</taxon>
        <taxon>Echinozoa</taxon>
        <taxon>Echinoidea</taxon>
        <taxon>Euechinoidea</taxon>
        <taxon>Echinacea</taxon>
        <taxon>Camarodonta</taxon>
        <taxon>Echinidea</taxon>
        <taxon>Strongylocentrotidae</taxon>
        <taxon>Strongylocentrotus</taxon>
    </lineage>
</organism>